<name>A0ABY4FAY1_9BACT</name>
<dbReference type="SUPFAM" id="SSF46785">
    <property type="entry name" value="Winged helix' DNA-binding domain"/>
    <property type="match status" value="1"/>
</dbReference>
<feature type="domain" description="HTH hxlR-type" evidence="4">
    <location>
        <begin position="1"/>
        <end position="81"/>
    </location>
</feature>
<keyword evidence="6" id="KW-1185">Reference proteome</keyword>
<dbReference type="RefSeq" id="WP_244714816.1">
    <property type="nucleotide sequence ID" value="NZ_CP095049.1"/>
</dbReference>
<evidence type="ECO:0000256" key="3">
    <source>
        <dbReference type="ARBA" id="ARBA00023163"/>
    </source>
</evidence>
<evidence type="ECO:0000256" key="1">
    <source>
        <dbReference type="ARBA" id="ARBA00023015"/>
    </source>
</evidence>
<accession>A0ABY4FAY1</accession>
<dbReference type="Gene3D" id="1.10.10.10">
    <property type="entry name" value="Winged helix-like DNA-binding domain superfamily/Winged helix DNA-binding domain"/>
    <property type="match status" value="1"/>
</dbReference>
<dbReference type="Proteomes" id="UP000831785">
    <property type="component" value="Chromosome"/>
</dbReference>
<evidence type="ECO:0000313" key="6">
    <source>
        <dbReference type="Proteomes" id="UP000831785"/>
    </source>
</evidence>
<evidence type="ECO:0000256" key="2">
    <source>
        <dbReference type="ARBA" id="ARBA00023125"/>
    </source>
</evidence>
<dbReference type="PANTHER" id="PTHR33204">
    <property type="entry name" value="TRANSCRIPTIONAL REGULATOR, MARR FAMILY"/>
    <property type="match status" value="1"/>
</dbReference>
<protein>
    <submittedName>
        <fullName evidence="5">Helix-turn-helix transcriptional regulator</fullName>
    </submittedName>
</protein>
<reference evidence="5 6" key="1">
    <citation type="submission" date="2022-04" db="EMBL/GenBank/DDBJ databases">
        <title>Hymenobacter sp. isolated from the air.</title>
        <authorList>
            <person name="Won M."/>
            <person name="Lee C.-M."/>
            <person name="Woen H.-Y."/>
            <person name="Kwon S.-W."/>
        </authorList>
    </citation>
    <scope>NUCLEOTIDE SEQUENCE [LARGE SCALE GENOMIC DNA]</scope>
    <source>
        <strain evidence="6">5116 S-27</strain>
    </source>
</reference>
<dbReference type="InterPro" id="IPR011991">
    <property type="entry name" value="ArsR-like_HTH"/>
</dbReference>
<dbReference type="Pfam" id="PF01638">
    <property type="entry name" value="HxlR"/>
    <property type="match status" value="1"/>
</dbReference>
<keyword evidence="2" id="KW-0238">DNA-binding</keyword>
<dbReference type="InterPro" id="IPR036388">
    <property type="entry name" value="WH-like_DNA-bd_sf"/>
</dbReference>
<dbReference type="CDD" id="cd00090">
    <property type="entry name" value="HTH_ARSR"/>
    <property type="match status" value="1"/>
</dbReference>
<dbReference type="InterPro" id="IPR036390">
    <property type="entry name" value="WH_DNA-bd_sf"/>
</dbReference>
<sequence length="88" mass="9885">MLIVFYLRLHPFRFGQLHQCLQGISKKVLSTELKQLEADGLVSREQQGQYVRYTLTPLGQTAVPMIEVAAHWGSQFPDESDAPTAVAK</sequence>
<evidence type="ECO:0000259" key="4">
    <source>
        <dbReference type="PROSITE" id="PS51118"/>
    </source>
</evidence>
<dbReference type="InterPro" id="IPR002577">
    <property type="entry name" value="HTH_HxlR"/>
</dbReference>
<organism evidence="5 6">
    <name type="scientific">Hymenobacter cellulosivorans</name>
    <dbReference type="NCBI Taxonomy" id="2932249"/>
    <lineage>
        <taxon>Bacteria</taxon>
        <taxon>Pseudomonadati</taxon>
        <taxon>Bacteroidota</taxon>
        <taxon>Cytophagia</taxon>
        <taxon>Cytophagales</taxon>
        <taxon>Hymenobacteraceae</taxon>
        <taxon>Hymenobacter</taxon>
    </lineage>
</organism>
<evidence type="ECO:0000313" key="5">
    <source>
        <dbReference type="EMBL" id="UOQ51611.1"/>
    </source>
</evidence>
<gene>
    <name evidence="5" type="ORF">MUN80_17830</name>
</gene>
<proteinExistence type="predicted"/>
<keyword evidence="1" id="KW-0805">Transcription regulation</keyword>
<keyword evidence="3" id="KW-0804">Transcription</keyword>
<dbReference type="PROSITE" id="PS51118">
    <property type="entry name" value="HTH_HXLR"/>
    <property type="match status" value="1"/>
</dbReference>
<dbReference type="EMBL" id="CP095049">
    <property type="protein sequence ID" value="UOQ51611.1"/>
    <property type="molecule type" value="Genomic_DNA"/>
</dbReference>